<proteinExistence type="predicted"/>
<feature type="region of interest" description="Disordered" evidence="1">
    <location>
        <begin position="29"/>
        <end position="55"/>
    </location>
</feature>
<feature type="compositionally biased region" description="Basic and acidic residues" evidence="1">
    <location>
        <begin position="36"/>
        <end position="55"/>
    </location>
</feature>
<name>A0A2W7MSX2_9BACI</name>
<evidence type="ECO:0000313" key="2">
    <source>
        <dbReference type="EMBL" id="PZX08294.1"/>
    </source>
</evidence>
<dbReference type="EMBL" id="QKZI01000001">
    <property type="protein sequence ID" value="PZX08294.1"/>
    <property type="molecule type" value="Genomic_DNA"/>
</dbReference>
<reference evidence="2 3" key="1">
    <citation type="submission" date="2018-06" db="EMBL/GenBank/DDBJ databases">
        <title>Genomic Encyclopedia of Type Strains, Phase IV (KMG-IV): sequencing the most valuable type-strain genomes for metagenomic binning, comparative biology and taxonomic classification.</title>
        <authorList>
            <person name="Goeker M."/>
        </authorList>
    </citation>
    <scope>NUCLEOTIDE SEQUENCE [LARGE SCALE GENOMIC DNA]</scope>
    <source>
        <strain evidence="2 3">DSM 5</strain>
    </source>
</reference>
<protein>
    <submittedName>
        <fullName evidence="2">Uncharacterized protein</fullName>
    </submittedName>
</protein>
<sequence length="55" mass="6130">MYPNNVNPEEMAMREDLDVIASLNMIGEGGPVPVSLDKEKEQLADSEKISPKDFH</sequence>
<evidence type="ECO:0000313" key="3">
    <source>
        <dbReference type="Proteomes" id="UP000248646"/>
    </source>
</evidence>
<comment type="caution">
    <text evidence="2">The sequence shown here is derived from an EMBL/GenBank/DDBJ whole genome shotgun (WGS) entry which is preliminary data.</text>
</comment>
<evidence type="ECO:0000256" key="1">
    <source>
        <dbReference type="SAM" id="MobiDB-lite"/>
    </source>
</evidence>
<organism evidence="2 3">
    <name type="scientific">Psychrobacillus insolitus</name>
    <dbReference type="NCBI Taxonomy" id="1461"/>
    <lineage>
        <taxon>Bacteria</taxon>
        <taxon>Bacillati</taxon>
        <taxon>Bacillota</taxon>
        <taxon>Bacilli</taxon>
        <taxon>Bacillales</taxon>
        <taxon>Bacillaceae</taxon>
        <taxon>Psychrobacillus</taxon>
    </lineage>
</organism>
<dbReference type="RefSeq" id="WP_170122331.1">
    <property type="nucleotide sequence ID" value="NZ_QKZI01000001.1"/>
</dbReference>
<accession>A0A2W7MSX2</accession>
<gene>
    <name evidence="2" type="ORF">C7437_1011418</name>
</gene>
<dbReference type="Proteomes" id="UP000248646">
    <property type="component" value="Unassembled WGS sequence"/>
</dbReference>
<dbReference type="AlphaFoldDB" id="A0A2W7MSX2"/>
<keyword evidence="3" id="KW-1185">Reference proteome</keyword>